<dbReference type="OrthoDB" id="6153627at2759"/>
<dbReference type="PANTHER" id="PTHR23506">
    <property type="entry name" value="GH10249P"/>
    <property type="match status" value="1"/>
</dbReference>
<dbReference type="PANTHER" id="PTHR23506:SF26">
    <property type="entry name" value="MFS-TYPE TRANSPORTER SLC18B1"/>
    <property type="match status" value="1"/>
</dbReference>
<dbReference type="KEGG" id="bbel:109470645"/>
<comment type="subcellular location">
    <subcellularLocation>
        <location evidence="1">Membrane</location>
        <topology evidence="1">Multi-pass membrane protein</topology>
    </subcellularLocation>
</comment>
<dbReference type="Proteomes" id="UP000515135">
    <property type="component" value="Unplaced"/>
</dbReference>
<dbReference type="GeneID" id="109470645"/>
<evidence type="ECO:0000313" key="7">
    <source>
        <dbReference type="Proteomes" id="UP000515135"/>
    </source>
</evidence>
<dbReference type="InterPro" id="IPR050930">
    <property type="entry name" value="MFS_Vesicular_Transporter"/>
</dbReference>
<evidence type="ECO:0000256" key="1">
    <source>
        <dbReference type="ARBA" id="ARBA00004141"/>
    </source>
</evidence>
<gene>
    <name evidence="8" type="primary">LOC109470645</name>
</gene>
<keyword evidence="2" id="KW-0813">Transport</keyword>
<keyword evidence="4 6" id="KW-1133">Transmembrane helix</keyword>
<name>A0A6P4Z2B8_BRABE</name>
<accession>A0A6P4Z2B8</accession>
<proteinExistence type="predicted"/>
<evidence type="ECO:0000256" key="4">
    <source>
        <dbReference type="ARBA" id="ARBA00022989"/>
    </source>
</evidence>
<evidence type="ECO:0000256" key="3">
    <source>
        <dbReference type="ARBA" id="ARBA00022692"/>
    </source>
</evidence>
<keyword evidence="3 6" id="KW-0812">Transmembrane</keyword>
<dbReference type="GO" id="GO:0016020">
    <property type="term" value="C:membrane"/>
    <property type="evidence" value="ECO:0007669"/>
    <property type="project" value="UniProtKB-SubCell"/>
</dbReference>
<reference evidence="8" key="1">
    <citation type="submission" date="2025-08" db="UniProtKB">
        <authorList>
            <consortium name="RefSeq"/>
        </authorList>
    </citation>
    <scope>IDENTIFICATION</scope>
    <source>
        <tissue evidence="8">Gonad</tissue>
    </source>
</reference>
<dbReference type="InterPro" id="IPR036259">
    <property type="entry name" value="MFS_trans_sf"/>
</dbReference>
<dbReference type="Pfam" id="PF07690">
    <property type="entry name" value="MFS_1"/>
    <property type="match status" value="1"/>
</dbReference>
<dbReference type="GO" id="GO:0022857">
    <property type="term" value="F:transmembrane transporter activity"/>
    <property type="evidence" value="ECO:0007669"/>
    <property type="project" value="InterPro"/>
</dbReference>
<organism evidence="7 8">
    <name type="scientific">Branchiostoma belcheri</name>
    <name type="common">Amphioxus</name>
    <dbReference type="NCBI Taxonomy" id="7741"/>
    <lineage>
        <taxon>Eukaryota</taxon>
        <taxon>Metazoa</taxon>
        <taxon>Chordata</taxon>
        <taxon>Cephalochordata</taxon>
        <taxon>Leptocardii</taxon>
        <taxon>Amphioxiformes</taxon>
        <taxon>Branchiostomatidae</taxon>
        <taxon>Branchiostoma</taxon>
    </lineage>
</organism>
<evidence type="ECO:0000313" key="8">
    <source>
        <dbReference type="RefSeq" id="XP_019625232.1"/>
    </source>
</evidence>
<keyword evidence="7" id="KW-1185">Reference proteome</keyword>
<evidence type="ECO:0000256" key="6">
    <source>
        <dbReference type="SAM" id="Phobius"/>
    </source>
</evidence>
<dbReference type="InterPro" id="IPR011701">
    <property type="entry name" value="MFS"/>
</dbReference>
<protein>
    <submittedName>
        <fullName evidence="8">MFS-type transporter SLC18B1-like</fullName>
    </submittedName>
</protein>
<dbReference type="RefSeq" id="XP_019625232.1">
    <property type="nucleotide sequence ID" value="XM_019769673.1"/>
</dbReference>
<feature type="transmembrane region" description="Helical" evidence="6">
    <location>
        <begin position="63"/>
        <end position="87"/>
    </location>
</feature>
<dbReference type="Gene3D" id="1.20.1250.20">
    <property type="entry name" value="MFS general substrate transporter like domains"/>
    <property type="match status" value="1"/>
</dbReference>
<dbReference type="SUPFAM" id="SSF103473">
    <property type="entry name" value="MFS general substrate transporter"/>
    <property type="match status" value="1"/>
</dbReference>
<evidence type="ECO:0000256" key="5">
    <source>
        <dbReference type="ARBA" id="ARBA00023136"/>
    </source>
</evidence>
<dbReference type="AlphaFoldDB" id="A0A6P4Z2B8"/>
<evidence type="ECO:0000256" key="2">
    <source>
        <dbReference type="ARBA" id="ARBA00022448"/>
    </source>
</evidence>
<keyword evidence="5 6" id="KW-0472">Membrane</keyword>
<sequence length="120" mass="13500">MALSLGPIMSPIMNEMLWAASDAGIEDNFAKYGIVSGLFSGSYSIGDFVGPTVSSALVEEFGFPWATTFFGGFILFYTVVLAVFYLWEYYKHLKRRRKGPSTDRKITYNFKSVIPHISPY</sequence>